<dbReference type="OrthoDB" id="666398at2"/>
<feature type="chain" id="PRO_5002641809" description="Lipoprotein" evidence="1">
    <location>
        <begin position="23"/>
        <end position="294"/>
    </location>
</feature>
<evidence type="ECO:0000256" key="1">
    <source>
        <dbReference type="SAM" id="SignalP"/>
    </source>
</evidence>
<dbReference type="EMBL" id="AAWS01000025">
    <property type="protein sequence ID" value="EAY27257.1"/>
    <property type="molecule type" value="Genomic_DNA"/>
</dbReference>
<keyword evidence="1" id="KW-0732">Signal</keyword>
<reference evidence="2 3" key="1">
    <citation type="submission" date="2007-01" db="EMBL/GenBank/DDBJ databases">
        <authorList>
            <person name="Haygood M."/>
            <person name="Podell S."/>
            <person name="Anderson C."/>
            <person name="Hopkinson B."/>
            <person name="Roe K."/>
            <person name="Barbeau K."/>
            <person name="Gaasterland T."/>
            <person name="Ferriera S."/>
            <person name="Johnson J."/>
            <person name="Kravitz S."/>
            <person name="Beeson K."/>
            <person name="Sutton G."/>
            <person name="Rogers Y.-H."/>
            <person name="Friedman R."/>
            <person name="Frazier M."/>
            <person name="Venter J.C."/>
        </authorList>
    </citation>
    <scope>NUCLEOTIDE SEQUENCE [LARGE SCALE GENOMIC DNA]</scope>
    <source>
        <strain evidence="2 3">ATCC 23134</strain>
    </source>
</reference>
<evidence type="ECO:0008006" key="4">
    <source>
        <dbReference type="Google" id="ProtNLM"/>
    </source>
</evidence>
<gene>
    <name evidence="2" type="ORF">M23134_06567</name>
</gene>
<feature type="signal peptide" evidence="1">
    <location>
        <begin position="1"/>
        <end position="22"/>
    </location>
</feature>
<sequence>MKHFINILGLSLWLWVGQLAQAQTATQQLKQSQKKWQKMAAKVGFNYSFHLLESARGRNFRTIVTVKQGKVAGAVQRVSISPGTPPLYTPLSQQALKRLPTLGQVYDQAIGGIVKKAGKNLQLYFDKRDLLVQAGYEEVGCKGDCYKGYKIADIRLTLGAIEQLIVSWTAWVDFKTQCNNRYSFIIQTKQPTDQLEVEKNILVDKGKIIKLVETRVKQGRASRRLYTKAERYKAAQMDKIYENAFVQLSSPPQSNQQHWVKFANNGLLSMSGFLLKNCPSDCFRGFSIVRLRKR</sequence>
<dbReference type="Proteomes" id="UP000004095">
    <property type="component" value="Unassembled WGS sequence"/>
</dbReference>
<evidence type="ECO:0000313" key="3">
    <source>
        <dbReference type="Proteomes" id="UP000004095"/>
    </source>
</evidence>
<protein>
    <recommendedName>
        <fullName evidence="4">Lipoprotein</fullName>
    </recommendedName>
</protein>
<name>A1ZQV2_MICM2</name>
<comment type="caution">
    <text evidence="2">The sequence shown here is derived from an EMBL/GenBank/DDBJ whole genome shotgun (WGS) entry which is preliminary data.</text>
</comment>
<keyword evidence="3" id="KW-1185">Reference proteome</keyword>
<accession>A1ZQV2</accession>
<organism evidence="2 3">
    <name type="scientific">Microscilla marina ATCC 23134</name>
    <dbReference type="NCBI Taxonomy" id="313606"/>
    <lineage>
        <taxon>Bacteria</taxon>
        <taxon>Pseudomonadati</taxon>
        <taxon>Bacteroidota</taxon>
        <taxon>Cytophagia</taxon>
        <taxon>Cytophagales</taxon>
        <taxon>Microscillaceae</taxon>
        <taxon>Microscilla</taxon>
    </lineage>
</organism>
<evidence type="ECO:0000313" key="2">
    <source>
        <dbReference type="EMBL" id="EAY27257.1"/>
    </source>
</evidence>
<dbReference type="RefSeq" id="WP_002699945.1">
    <property type="nucleotide sequence ID" value="NZ_AAWS01000025.1"/>
</dbReference>
<dbReference type="AlphaFoldDB" id="A1ZQV2"/>
<proteinExistence type="predicted"/>